<protein>
    <recommendedName>
        <fullName evidence="2">Halobacterial output domain-containing protein</fullName>
    </recommendedName>
</protein>
<dbReference type="InterPro" id="IPR040624">
    <property type="entry name" value="HalOD1"/>
</dbReference>
<feature type="region of interest" description="Disordered" evidence="1">
    <location>
        <begin position="1"/>
        <end position="20"/>
    </location>
</feature>
<keyword evidence="4" id="KW-1185">Reference proteome</keyword>
<dbReference type="EMBL" id="BAABKX010000030">
    <property type="protein sequence ID" value="GAA5064495.1"/>
    <property type="molecule type" value="Genomic_DNA"/>
</dbReference>
<comment type="caution">
    <text evidence="3">The sequence shown here is derived from an EMBL/GenBank/DDBJ whole genome shotgun (WGS) entry which is preliminary data.</text>
</comment>
<feature type="domain" description="Halobacterial output" evidence="2">
    <location>
        <begin position="23"/>
        <end position="86"/>
    </location>
</feature>
<evidence type="ECO:0000313" key="4">
    <source>
        <dbReference type="Proteomes" id="UP001501729"/>
    </source>
</evidence>
<sequence>MPSGTNTPRELVVPGHHPPLTPSVTEMVIQEVIDISGCALDDLPPLYEAIDPDALNALYDHGAPAIEFQYAGYHIKISPEQTISVTHEN</sequence>
<accession>A0AAV3UR23</accession>
<dbReference type="AlphaFoldDB" id="A0AAV3UR23"/>
<evidence type="ECO:0000259" key="2">
    <source>
        <dbReference type="Pfam" id="PF18545"/>
    </source>
</evidence>
<reference evidence="3 4" key="1">
    <citation type="journal article" date="2019" name="Int. J. Syst. Evol. Microbiol.">
        <title>The Global Catalogue of Microorganisms (GCM) 10K type strain sequencing project: providing services to taxonomists for standard genome sequencing and annotation.</title>
        <authorList>
            <consortium name="The Broad Institute Genomics Platform"/>
            <consortium name="The Broad Institute Genome Sequencing Center for Infectious Disease"/>
            <person name="Wu L."/>
            <person name="Ma J."/>
        </authorList>
    </citation>
    <scope>NUCLEOTIDE SEQUENCE [LARGE SCALE GENOMIC DNA]</scope>
    <source>
        <strain evidence="3 4">JCM 17504</strain>
    </source>
</reference>
<proteinExistence type="predicted"/>
<organism evidence="3 4">
    <name type="scientific">Haladaptatus pallidirubidus</name>
    <dbReference type="NCBI Taxonomy" id="1008152"/>
    <lineage>
        <taxon>Archaea</taxon>
        <taxon>Methanobacteriati</taxon>
        <taxon>Methanobacteriota</taxon>
        <taxon>Stenosarchaea group</taxon>
        <taxon>Halobacteria</taxon>
        <taxon>Halobacteriales</taxon>
        <taxon>Haladaptataceae</taxon>
        <taxon>Haladaptatus</taxon>
    </lineage>
</organism>
<name>A0AAV3UR23_9EURY</name>
<dbReference type="Pfam" id="PF18545">
    <property type="entry name" value="HalOD1"/>
    <property type="match status" value="1"/>
</dbReference>
<dbReference type="Proteomes" id="UP001501729">
    <property type="component" value="Unassembled WGS sequence"/>
</dbReference>
<evidence type="ECO:0000256" key="1">
    <source>
        <dbReference type="SAM" id="MobiDB-lite"/>
    </source>
</evidence>
<dbReference type="RefSeq" id="WP_227778902.1">
    <property type="nucleotide sequence ID" value="NZ_BAABKX010000030.1"/>
</dbReference>
<evidence type="ECO:0000313" key="3">
    <source>
        <dbReference type="EMBL" id="GAA5064495.1"/>
    </source>
</evidence>
<gene>
    <name evidence="3" type="ORF">GCM10025751_54160</name>
</gene>
<dbReference type="GeneID" id="68617614"/>